<accession>A0A8S9R1Q4</accession>
<name>A0A8S9R1Q4_BRACR</name>
<comment type="caution">
    <text evidence="1">The sequence shown here is derived from an EMBL/GenBank/DDBJ whole genome shotgun (WGS) entry which is preliminary data.</text>
</comment>
<sequence length="82" mass="9279">MSEQQVEWLWAVCDGYGPRIGYRPCLIGNWAENWLRAVYDWLWNSGVGQSVLSWLAAFGKMGFMGKGGKEPMVYVSREGCVV</sequence>
<proteinExistence type="predicted"/>
<organism evidence="1 2">
    <name type="scientific">Brassica cretica</name>
    <name type="common">Mustard</name>
    <dbReference type="NCBI Taxonomy" id="69181"/>
    <lineage>
        <taxon>Eukaryota</taxon>
        <taxon>Viridiplantae</taxon>
        <taxon>Streptophyta</taxon>
        <taxon>Embryophyta</taxon>
        <taxon>Tracheophyta</taxon>
        <taxon>Spermatophyta</taxon>
        <taxon>Magnoliopsida</taxon>
        <taxon>eudicotyledons</taxon>
        <taxon>Gunneridae</taxon>
        <taxon>Pentapetalae</taxon>
        <taxon>rosids</taxon>
        <taxon>malvids</taxon>
        <taxon>Brassicales</taxon>
        <taxon>Brassicaceae</taxon>
        <taxon>Brassiceae</taxon>
        <taxon>Brassica</taxon>
    </lineage>
</organism>
<dbReference type="Proteomes" id="UP000712600">
    <property type="component" value="Unassembled WGS sequence"/>
</dbReference>
<protein>
    <submittedName>
        <fullName evidence="1">Uncharacterized protein</fullName>
    </submittedName>
</protein>
<dbReference type="EMBL" id="QGKX02000996">
    <property type="protein sequence ID" value="KAF3557528.1"/>
    <property type="molecule type" value="Genomic_DNA"/>
</dbReference>
<evidence type="ECO:0000313" key="1">
    <source>
        <dbReference type="EMBL" id="KAF3557528.1"/>
    </source>
</evidence>
<reference evidence="1" key="1">
    <citation type="submission" date="2019-12" db="EMBL/GenBank/DDBJ databases">
        <title>Genome sequencing and annotation of Brassica cretica.</title>
        <authorList>
            <person name="Studholme D.J."/>
            <person name="Sarris P."/>
        </authorList>
    </citation>
    <scope>NUCLEOTIDE SEQUENCE</scope>
    <source>
        <strain evidence="1">PFS-109/04</strain>
        <tissue evidence="1">Leaf</tissue>
    </source>
</reference>
<evidence type="ECO:0000313" key="2">
    <source>
        <dbReference type="Proteomes" id="UP000712600"/>
    </source>
</evidence>
<gene>
    <name evidence="1" type="ORF">F2Q69_00013924</name>
</gene>
<dbReference type="AlphaFoldDB" id="A0A8S9R1Q4"/>